<feature type="region of interest" description="Disordered" evidence="1">
    <location>
        <begin position="64"/>
        <end position="215"/>
    </location>
</feature>
<evidence type="ECO:0000313" key="3">
    <source>
        <dbReference type="Proteomes" id="UP000694856"/>
    </source>
</evidence>
<keyword evidence="3" id="KW-1185">Reference proteome</keyword>
<proteinExistence type="predicted"/>
<protein>
    <submittedName>
        <fullName evidence="4">Uncharacterized protein LOC116669061</fullName>
    </submittedName>
</protein>
<feature type="signal peptide" evidence="2">
    <location>
        <begin position="1"/>
        <end position="16"/>
    </location>
</feature>
<dbReference type="Proteomes" id="UP000694856">
    <property type="component" value="Chromosome 15"/>
</dbReference>
<evidence type="ECO:0000256" key="2">
    <source>
        <dbReference type="SAM" id="SignalP"/>
    </source>
</evidence>
<dbReference type="AlphaFoldDB" id="A0A8B8UHK2"/>
<feature type="chain" id="PRO_5034413371" evidence="2">
    <location>
        <begin position="17"/>
        <end position="215"/>
    </location>
</feature>
<evidence type="ECO:0000256" key="1">
    <source>
        <dbReference type="SAM" id="MobiDB-lite"/>
    </source>
</evidence>
<evidence type="ECO:0000313" key="4">
    <source>
        <dbReference type="RefSeq" id="XP_032353833.1"/>
    </source>
</evidence>
<keyword evidence="2" id="KW-0732">Signal</keyword>
<accession>A0A8B8UHK2</accession>
<sequence length="215" mass="23678">MTISLLGQSLWGSCSACRWGGCTFLDFSPVLLRRVRSAEWMTVGYGRRRNLSECEGSRENPTWCAAGTSRTPRGPFPKTVGSAVAGNAPPDLNLASRGGARAEAAPRSPSGRDRLRNRFADGGQATERARRRLPSRISRGPPAPRVPRGAGSRCDVRDARRARQVSEPSRRGCRRVRGRCGRRRVRRGRLSGRAGRRLRARHDTDGPSEPRRPPS</sequence>
<dbReference type="GeneID" id="116669061"/>
<gene>
    <name evidence="4" type="primary">LOC116669061</name>
</gene>
<name>A0A8B8UHK2_CAMFR</name>
<feature type="compositionally biased region" description="Basic and acidic residues" evidence="1">
    <location>
        <begin position="110"/>
        <end position="119"/>
    </location>
</feature>
<dbReference type="RefSeq" id="XP_032353833.1">
    <property type="nucleotide sequence ID" value="XM_032497942.1"/>
</dbReference>
<feature type="compositionally biased region" description="Low complexity" evidence="1">
    <location>
        <begin position="135"/>
        <end position="153"/>
    </location>
</feature>
<feature type="compositionally biased region" description="Basic residues" evidence="1">
    <location>
        <begin position="171"/>
        <end position="200"/>
    </location>
</feature>
<dbReference type="KEGG" id="cfr:116669061"/>
<reference evidence="4" key="1">
    <citation type="submission" date="2025-08" db="UniProtKB">
        <authorList>
            <consortium name="RefSeq"/>
        </authorList>
    </citation>
    <scope>IDENTIFICATION</scope>
    <source>
        <tissue evidence="4">Ear skin</tissue>
    </source>
</reference>
<feature type="compositionally biased region" description="Basic and acidic residues" evidence="1">
    <location>
        <begin position="201"/>
        <end position="215"/>
    </location>
</feature>
<organism evidence="3 4">
    <name type="scientific">Camelus ferus</name>
    <name type="common">Wild bactrian camel</name>
    <name type="synonym">Camelus bactrianus ferus</name>
    <dbReference type="NCBI Taxonomy" id="419612"/>
    <lineage>
        <taxon>Eukaryota</taxon>
        <taxon>Metazoa</taxon>
        <taxon>Chordata</taxon>
        <taxon>Craniata</taxon>
        <taxon>Vertebrata</taxon>
        <taxon>Euteleostomi</taxon>
        <taxon>Mammalia</taxon>
        <taxon>Eutheria</taxon>
        <taxon>Laurasiatheria</taxon>
        <taxon>Artiodactyla</taxon>
        <taxon>Tylopoda</taxon>
        <taxon>Camelidae</taxon>
        <taxon>Camelus</taxon>
    </lineage>
</organism>